<dbReference type="PANTHER" id="PTHR39472:SF1">
    <property type="entry name" value="EXPRESSED PROTEIN"/>
    <property type="match status" value="1"/>
</dbReference>
<protein>
    <submittedName>
        <fullName evidence="3">Uncharacterized protein</fullName>
    </submittedName>
</protein>
<dbReference type="PANTHER" id="PTHR39472">
    <property type="entry name" value="EXPRESSED PROTEIN"/>
    <property type="match status" value="1"/>
</dbReference>
<evidence type="ECO:0000256" key="2">
    <source>
        <dbReference type="SAM" id="MobiDB-lite"/>
    </source>
</evidence>
<feature type="coiled-coil region" evidence="1">
    <location>
        <begin position="141"/>
        <end position="168"/>
    </location>
</feature>
<dbReference type="AlphaFoldDB" id="A0A014P3J9"/>
<proteinExistence type="predicted"/>
<evidence type="ECO:0000256" key="1">
    <source>
        <dbReference type="SAM" id="Coils"/>
    </source>
</evidence>
<evidence type="ECO:0000313" key="4">
    <source>
        <dbReference type="Proteomes" id="UP000030151"/>
    </source>
</evidence>
<keyword evidence="1" id="KW-0175">Coiled coil</keyword>
<evidence type="ECO:0000313" key="3">
    <source>
        <dbReference type="EMBL" id="EXU96074.1"/>
    </source>
</evidence>
<comment type="caution">
    <text evidence="3">The sequence shown here is derived from an EMBL/GenBank/DDBJ whole genome shotgun (WGS) entry which is preliminary data.</text>
</comment>
<feature type="region of interest" description="Disordered" evidence="2">
    <location>
        <begin position="281"/>
        <end position="309"/>
    </location>
</feature>
<dbReference type="HOGENOM" id="CLU_047439_0_0_1"/>
<dbReference type="Proteomes" id="UP000030151">
    <property type="component" value="Unassembled WGS sequence"/>
</dbReference>
<feature type="region of interest" description="Disordered" evidence="2">
    <location>
        <begin position="1"/>
        <end position="21"/>
    </location>
</feature>
<sequence>MNGINGNMGGAPPMPAGPTPAGHQAELNYIYGMVEELSRQLADNRRVTEDIVNGLGKVRTKAKNQNLSNDELIASAASDLQADSQNLDTIVSILSESLEKANLSRDANAVLLTQYANVMSTMIKQFHEYKAKHVADVVAWHRSYRVQLDEARQENSRLREQIWEMQTHASRANENLRLFRSKYDEDAERWEKRVEGTSVRQELRFWKRMAMPELDDDDSYWSGDDDVIDEAEKERLRDLEQRAAQEQLMGGQVDDDAAEGQMQSGHAQMGAHAGVMGGIAMQRDESARAVPVPPPRPLSAASSTGSTGQ</sequence>
<name>A0A014P3J9_9HYPO</name>
<reference evidence="3 4" key="1">
    <citation type="submission" date="2014-02" db="EMBL/GenBank/DDBJ databases">
        <title>The genome sequence of the entomopathogenic fungus Metarhizium robertsii ARSEF 2575.</title>
        <authorList>
            <person name="Giuliano Garisto Donzelli B."/>
            <person name="Roe B.A."/>
            <person name="Macmil S.L."/>
            <person name="Krasnoff S.B."/>
            <person name="Gibson D.M."/>
        </authorList>
    </citation>
    <scope>NUCLEOTIDE SEQUENCE [LARGE SCALE GENOMIC DNA]</scope>
    <source>
        <strain evidence="3 4">ARSEF 2575</strain>
    </source>
</reference>
<accession>A0A014P3J9</accession>
<dbReference type="eggNOG" id="ENOG502QPW5">
    <property type="taxonomic scope" value="Eukaryota"/>
</dbReference>
<gene>
    <name evidence="3" type="ORF">X797_010885</name>
</gene>
<dbReference type="EMBL" id="JELW01000056">
    <property type="protein sequence ID" value="EXU96074.1"/>
    <property type="molecule type" value="Genomic_DNA"/>
</dbReference>
<organism evidence="3 4">
    <name type="scientific">Metarhizium robertsii</name>
    <dbReference type="NCBI Taxonomy" id="568076"/>
    <lineage>
        <taxon>Eukaryota</taxon>
        <taxon>Fungi</taxon>
        <taxon>Dikarya</taxon>
        <taxon>Ascomycota</taxon>
        <taxon>Pezizomycotina</taxon>
        <taxon>Sordariomycetes</taxon>
        <taxon>Hypocreomycetidae</taxon>
        <taxon>Hypocreales</taxon>
        <taxon>Clavicipitaceae</taxon>
        <taxon>Metarhizium</taxon>
    </lineage>
</organism>
<dbReference type="OrthoDB" id="5230543at2759"/>